<dbReference type="Proteomes" id="UP000266673">
    <property type="component" value="Unassembled WGS sequence"/>
</dbReference>
<keyword evidence="2" id="KW-1185">Reference proteome</keyword>
<gene>
    <name evidence="1" type="ORF">C2G38_2255995</name>
</gene>
<dbReference type="AlphaFoldDB" id="A0A397TZ69"/>
<reference evidence="1 2" key="1">
    <citation type="submission" date="2018-06" db="EMBL/GenBank/DDBJ databases">
        <title>Comparative genomics reveals the genomic features of Rhizophagus irregularis, R. cerebriforme, R. diaphanum and Gigaspora rosea, and their symbiotic lifestyle signature.</title>
        <authorList>
            <person name="Morin E."/>
            <person name="San Clemente H."/>
            <person name="Chen E.C.H."/>
            <person name="De La Providencia I."/>
            <person name="Hainaut M."/>
            <person name="Kuo A."/>
            <person name="Kohler A."/>
            <person name="Murat C."/>
            <person name="Tang N."/>
            <person name="Roy S."/>
            <person name="Loubradou J."/>
            <person name="Henrissat B."/>
            <person name="Grigoriev I.V."/>
            <person name="Corradi N."/>
            <person name="Roux C."/>
            <person name="Martin F.M."/>
        </authorList>
    </citation>
    <scope>NUCLEOTIDE SEQUENCE [LARGE SCALE GENOMIC DNA]</scope>
    <source>
        <strain evidence="1 2">DAOM 194757</strain>
    </source>
</reference>
<protein>
    <submittedName>
        <fullName evidence="1">Uncharacterized protein</fullName>
    </submittedName>
</protein>
<dbReference type="EMBL" id="QKWP01002949">
    <property type="protein sequence ID" value="RIB01759.1"/>
    <property type="molecule type" value="Genomic_DNA"/>
</dbReference>
<name>A0A397TZ69_9GLOM</name>
<dbReference type="OrthoDB" id="10415471at2759"/>
<sequence>MSAAQENMEPDHIEGTSVSAQINEQMEIDNQQEVPQKKVKMDLDMIIETSQEYESQNFETKNNEEFEESAEILTKHNMTRDSHDMRDQIKERQKEFLQDERIFLEDSEEVYSIREQPTQLNEDKMETKSNATIEEKGELTRDKLTMVGNSNWFEWQWPINGDLEGCILARSIPNIGDWTIFTQTQLEKLQKYEIKKPTPHTSTPTTPISDWYIPPPNPAHIRPDRLSKESLIKQLHLRCFEIDEKENKHELVKKIRIKTNDRYACNEVLVKVLMNKVDNKTQQQDIDNIFSLHSGWALKENQKFAGNANKSDRYNAQDMHKELLKCAEEGEISNKEVPKPTTIQNWITKTTAEHRERAALKVLNENTS</sequence>
<proteinExistence type="predicted"/>
<accession>A0A397TZ69</accession>
<evidence type="ECO:0000313" key="2">
    <source>
        <dbReference type="Proteomes" id="UP000266673"/>
    </source>
</evidence>
<evidence type="ECO:0000313" key="1">
    <source>
        <dbReference type="EMBL" id="RIB01759.1"/>
    </source>
</evidence>
<comment type="caution">
    <text evidence="1">The sequence shown here is derived from an EMBL/GenBank/DDBJ whole genome shotgun (WGS) entry which is preliminary data.</text>
</comment>
<organism evidence="1 2">
    <name type="scientific">Gigaspora rosea</name>
    <dbReference type="NCBI Taxonomy" id="44941"/>
    <lineage>
        <taxon>Eukaryota</taxon>
        <taxon>Fungi</taxon>
        <taxon>Fungi incertae sedis</taxon>
        <taxon>Mucoromycota</taxon>
        <taxon>Glomeromycotina</taxon>
        <taxon>Glomeromycetes</taxon>
        <taxon>Diversisporales</taxon>
        <taxon>Gigasporaceae</taxon>
        <taxon>Gigaspora</taxon>
    </lineage>
</organism>